<evidence type="ECO:0000313" key="1">
    <source>
        <dbReference type="EMBL" id="CAK9318726.1"/>
    </source>
</evidence>
<dbReference type="Pfam" id="PF00378">
    <property type="entry name" value="ECH_1"/>
    <property type="match status" value="1"/>
</dbReference>
<dbReference type="InterPro" id="IPR029045">
    <property type="entry name" value="ClpP/crotonase-like_dom_sf"/>
</dbReference>
<evidence type="ECO:0008006" key="3">
    <source>
        <dbReference type="Google" id="ProtNLM"/>
    </source>
</evidence>
<gene>
    <name evidence="1" type="ORF">CITCOLO1_LOCUS10698</name>
</gene>
<sequence>MVAIGGQIIYHLKNVHNFFILTLTGNDDHRLGPSLINSILKALSQVKAQASAGSVLITTSHGKFFSNGFDLPWALAAGSLSAALDRLNHIINIFKLVVAELLSLSMPTIAAITGHAAAAGFTLALSHDYLIMRRDRGVLYMRELDLGLTLPDYFMALFKSKTGSGLAMRNLILSGLKVRGEAAVRMGIVESAHHGQDDVVSAAVRLGDQLVGRNWDGEVYAEIRKSLYPEVSEVLGLPGKAISISKL</sequence>
<dbReference type="SUPFAM" id="SSF52096">
    <property type="entry name" value="ClpP/crotonase"/>
    <property type="match status" value="1"/>
</dbReference>
<dbReference type="PANTHER" id="PTHR11941:SF75">
    <property type="entry name" value="ENOYL-COA HYDRATASE_ISOMERASE FAMILY PROTEIN"/>
    <property type="match status" value="1"/>
</dbReference>
<dbReference type="InterPro" id="IPR001753">
    <property type="entry name" value="Enoyl-CoA_hydra/iso"/>
</dbReference>
<protein>
    <recommendedName>
        <fullName evidence="3">Enoyl-CoA delta isomerase 2, peroxisomal-like</fullName>
    </recommendedName>
</protein>
<dbReference type="Gene3D" id="3.90.226.10">
    <property type="entry name" value="2-enoyl-CoA Hydratase, Chain A, domain 1"/>
    <property type="match status" value="1"/>
</dbReference>
<name>A0ABP0YI31_9ROSI</name>
<dbReference type="EMBL" id="OZ021737">
    <property type="protein sequence ID" value="CAK9318726.1"/>
    <property type="molecule type" value="Genomic_DNA"/>
</dbReference>
<reference evidence="1 2" key="1">
    <citation type="submission" date="2024-03" db="EMBL/GenBank/DDBJ databases">
        <authorList>
            <person name="Gkanogiannis A."/>
            <person name="Becerra Lopez-Lavalle L."/>
        </authorList>
    </citation>
    <scope>NUCLEOTIDE SEQUENCE [LARGE SCALE GENOMIC DNA]</scope>
</reference>
<accession>A0ABP0YI31</accession>
<dbReference type="PANTHER" id="PTHR11941">
    <property type="entry name" value="ENOYL-COA HYDRATASE-RELATED"/>
    <property type="match status" value="1"/>
</dbReference>
<dbReference type="CDD" id="cd06558">
    <property type="entry name" value="crotonase-like"/>
    <property type="match status" value="1"/>
</dbReference>
<evidence type="ECO:0000313" key="2">
    <source>
        <dbReference type="Proteomes" id="UP001642487"/>
    </source>
</evidence>
<organism evidence="1 2">
    <name type="scientific">Citrullus colocynthis</name>
    <name type="common">colocynth</name>
    <dbReference type="NCBI Taxonomy" id="252529"/>
    <lineage>
        <taxon>Eukaryota</taxon>
        <taxon>Viridiplantae</taxon>
        <taxon>Streptophyta</taxon>
        <taxon>Embryophyta</taxon>
        <taxon>Tracheophyta</taxon>
        <taxon>Spermatophyta</taxon>
        <taxon>Magnoliopsida</taxon>
        <taxon>eudicotyledons</taxon>
        <taxon>Gunneridae</taxon>
        <taxon>Pentapetalae</taxon>
        <taxon>rosids</taxon>
        <taxon>fabids</taxon>
        <taxon>Cucurbitales</taxon>
        <taxon>Cucurbitaceae</taxon>
        <taxon>Benincaseae</taxon>
        <taxon>Citrullus</taxon>
    </lineage>
</organism>
<proteinExistence type="predicted"/>
<dbReference type="Proteomes" id="UP001642487">
    <property type="component" value="Chromosome 3"/>
</dbReference>
<keyword evidence="2" id="KW-1185">Reference proteome</keyword>